<keyword evidence="1" id="KW-0472">Membrane</keyword>
<protein>
    <submittedName>
        <fullName evidence="2">Uncharacterized protein</fullName>
    </submittedName>
</protein>
<dbReference type="Gene3D" id="6.10.110.10">
    <property type="match status" value="1"/>
</dbReference>
<sequence>MAVPEAFSRVGEAVVANLGKTGTIVFGGLSLLAPMLVATPVLWVLGFGNVVRGGSFAARAMARAGNVVARGLYATVQSAAAAGYGVARVAGIVRIIGAIAIFLVLLKIYQDYY</sequence>
<dbReference type="InterPro" id="IPR038213">
    <property type="entry name" value="IFI6/IFI27-like_sf"/>
</dbReference>
<dbReference type="AlphaFoldDB" id="A0A9W8NIC5"/>
<keyword evidence="1" id="KW-1133">Transmembrane helix</keyword>
<evidence type="ECO:0000313" key="3">
    <source>
        <dbReference type="Proteomes" id="UP001148614"/>
    </source>
</evidence>
<reference evidence="2" key="1">
    <citation type="submission" date="2022-07" db="EMBL/GenBank/DDBJ databases">
        <title>Genome Sequence of Xylaria arbuscula.</title>
        <authorList>
            <person name="Buettner E."/>
        </authorList>
    </citation>
    <scope>NUCLEOTIDE SEQUENCE</scope>
    <source>
        <strain evidence="2">VT107</strain>
    </source>
</reference>
<evidence type="ECO:0000313" key="2">
    <source>
        <dbReference type="EMBL" id="KAJ3577681.1"/>
    </source>
</evidence>
<keyword evidence="1" id="KW-0812">Transmembrane</keyword>
<proteinExistence type="predicted"/>
<keyword evidence="3" id="KW-1185">Reference proteome</keyword>
<evidence type="ECO:0000256" key="1">
    <source>
        <dbReference type="SAM" id="Phobius"/>
    </source>
</evidence>
<feature type="transmembrane region" description="Helical" evidence="1">
    <location>
        <begin position="24"/>
        <end position="46"/>
    </location>
</feature>
<dbReference type="VEuPathDB" id="FungiDB:F4678DRAFT_426498"/>
<organism evidence="2 3">
    <name type="scientific">Xylaria arbuscula</name>
    <dbReference type="NCBI Taxonomy" id="114810"/>
    <lineage>
        <taxon>Eukaryota</taxon>
        <taxon>Fungi</taxon>
        <taxon>Dikarya</taxon>
        <taxon>Ascomycota</taxon>
        <taxon>Pezizomycotina</taxon>
        <taxon>Sordariomycetes</taxon>
        <taxon>Xylariomycetidae</taxon>
        <taxon>Xylariales</taxon>
        <taxon>Xylariaceae</taxon>
        <taxon>Xylaria</taxon>
    </lineage>
</organism>
<comment type="caution">
    <text evidence="2">The sequence shown here is derived from an EMBL/GenBank/DDBJ whole genome shotgun (WGS) entry which is preliminary data.</text>
</comment>
<accession>A0A9W8NIC5</accession>
<feature type="transmembrane region" description="Helical" evidence="1">
    <location>
        <begin position="92"/>
        <end position="109"/>
    </location>
</feature>
<dbReference type="Proteomes" id="UP001148614">
    <property type="component" value="Unassembled WGS sequence"/>
</dbReference>
<name>A0A9W8NIC5_9PEZI</name>
<dbReference type="EMBL" id="JANPWZ010000327">
    <property type="protein sequence ID" value="KAJ3577681.1"/>
    <property type="molecule type" value="Genomic_DNA"/>
</dbReference>
<dbReference type="OrthoDB" id="440424at2759"/>
<gene>
    <name evidence="2" type="ORF">NPX13_g2887</name>
</gene>